<protein>
    <recommendedName>
        <fullName evidence="4">BED-type domain-containing protein</fullName>
    </recommendedName>
</protein>
<dbReference type="Proteomes" id="UP000554482">
    <property type="component" value="Unassembled WGS sequence"/>
</dbReference>
<comment type="caution">
    <text evidence="2">The sequence shown here is derived from an EMBL/GenBank/DDBJ whole genome shotgun (WGS) entry which is preliminary data.</text>
</comment>
<organism evidence="2 3">
    <name type="scientific">Thalictrum thalictroides</name>
    <name type="common">Rue-anemone</name>
    <name type="synonym">Anemone thalictroides</name>
    <dbReference type="NCBI Taxonomy" id="46969"/>
    <lineage>
        <taxon>Eukaryota</taxon>
        <taxon>Viridiplantae</taxon>
        <taxon>Streptophyta</taxon>
        <taxon>Embryophyta</taxon>
        <taxon>Tracheophyta</taxon>
        <taxon>Spermatophyta</taxon>
        <taxon>Magnoliopsida</taxon>
        <taxon>Ranunculales</taxon>
        <taxon>Ranunculaceae</taxon>
        <taxon>Thalictroideae</taxon>
        <taxon>Thalictrum</taxon>
    </lineage>
</organism>
<evidence type="ECO:0000256" key="1">
    <source>
        <dbReference type="SAM" id="MobiDB-lite"/>
    </source>
</evidence>
<gene>
    <name evidence="2" type="ORF">FRX31_003591</name>
</gene>
<accession>A0A7J6XAL2</accession>
<reference evidence="2 3" key="1">
    <citation type="submission" date="2020-06" db="EMBL/GenBank/DDBJ databases">
        <title>Transcriptomic and genomic resources for Thalictrum thalictroides and T. hernandezii: Facilitating candidate gene discovery in an emerging model plant lineage.</title>
        <authorList>
            <person name="Arias T."/>
            <person name="Riano-Pachon D.M."/>
            <person name="Di Stilio V.S."/>
        </authorList>
    </citation>
    <scope>NUCLEOTIDE SEQUENCE [LARGE SCALE GENOMIC DNA]</scope>
    <source>
        <strain evidence="3">cv. WT478/WT964</strain>
        <tissue evidence="2">Leaves</tissue>
    </source>
</reference>
<name>A0A7J6XAL2_THATH</name>
<dbReference type="EMBL" id="JABWDY010002229">
    <property type="protein sequence ID" value="KAF5206821.1"/>
    <property type="molecule type" value="Genomic_DNA"/>
</dbReference>
<sequence>MACLYLQHGILESHDVEVEEPFNLEQSNMEIGHSVGETSDDIESSNPSKAKSSRRFSKVWDSFIDLPLGDDKIPRSKCRQCGKVYQTKTQHGTDDIELDVDELCEDVISCVDGN</sequence>
<keyword evidence="3" id="KW-1185">Reference proteome</keyword>
<evidence type="ECO:0008006" key="4">
    <source>
        <dbReference type="Google" id="ProtNLM"/>
    </source>
</evidence>
<evidence type="ECO:0000313" key="2">
    <source>
        <dbReference type="EMBL" id="KAF5206821.1"/>
    </source>
</evidence>
<dbReference type="AlphaFoldDB" id="A0A7J6XAL2"/>
<feature type="region of interest" description="Disordered" evidence="1">
    <location>
        <begin position="28"/>
        <end position="52"/>
    </location>
</feature>
<proteinExistence type="predicted"/>
<evidence type="ECO:0000313" key="3">
    <source>
        <dbReference type="Proteomes" id="UP000554482"/>
    </source>
</evidence>